<sequence>MGAYTQKNWWQLYNGSSPFRETNYQPELMLTFDNDWKALGFTNTLLGLGIIHESNGKSGELSRSWNRISASAVLERRRMSLNIRSWYRIPEGSDDDNPDIDDYYGYGDITGIWKVDQHELSVMLRHNLQSEGRGAIELEWSFPVNRRFKGYVQYFNGYGESLLEYNRSVNRIGIGLSLTDLF</sequence>
<dbReference type="GO" id="GO:0016042">
    <property type="term" value="P:lipid catabolic process"/>
    <property type="evidence" value="ECO:0007669"/>
    <property type="project" value="UniProtKB-KW"/>
</dbReference>
<dbReference type="GO" id="GO:0046872">
    <property type="term" value="F:metal ion binding"/>
    <property type="evidence" value="ECO:0007669"/>
    <property type="project" value="UniProtKB-KW"/>
</dbReference>
<evidence type="ECO:0000256" key="16">
    <source>
        <dbReference type="ARBA" id="ARBA00023136"/>
    </source>
</evidence>
<comment type="subunit">
    <text evidence="4 20">Homodimer; dimerization is reversible, and the dimeric form is the active one.</text>
</comment>
<dbReference type="InterPro" id="IPR003187">
    <property type="entry name" value="PLipase_A1"/>
</dbReference>
<keyword evidence="14 20" id="KW-0442">Lipid degradation</keyword>
<evidence type="ECO:0000256" key="18">
    <source>
        <dbReference type="PIRSR" id="PIRSR603187-1"/>
    </source>
</evidence>
<evidence type="ECO:0000256" key="4">
    <source>
        <dbReference type="ARBA" id="ARBA00011702"/>
    </source>
</evidence>
<dbReference type="PANTHER" id="PTHR40457">
    <property type="entry name" value="PHOSPHOLIPASE A1"/>
    <property type="match status" value="1"/>
</dbReference>
<proteinExistence type="inferred from homology"/>
<evidence type="ECO:0000313" key="22">
    <source>
        <dbReference type="Proteomes" id="UP000477680"/>
    </source>
</evidence>
<evidence type="ECO:0000256" key="15">
    <source>
        <dbReference type="ARBA" id="ARBA00023098"/>
    </source>
</evidence>
<name>A0A6C0TXV4_9GAMM</name>
<keyword evidence="13 19" id="KW-0106">Calcium</keyword>
<evidence type="ECO:0000256" key="20">
    <source>
        <dbReference type="RuleBase" id="RU366027"/>
    </source>
</evidence>
<evidence type="ECO:0000256" key="6">
    <source>
        <dbReference type="ARBA" id="ARBA00013278"/>
    </source>
</evidence>
<evidence type="ECO:0000256" key="5">
    <source>
        <dbReference type="ARBA" id="ARBA00013179"/>
    </source>
</evidence>
<evidence type="ECO:0000256" key="19">
    <source>
        <dbReference type="PIRSR" id="PIRSR603187-2"/>
    </source>
</evidence>
<dbReference type="GO" id="GO:0008970">
    <property type="term" value="F:phospholipase A1 activity"/>
    <property type="evidence" value="ECO:0007669"/>
    <property type="project" value="UniProtKB-EC"/>
</dbReference>
<dbReference type="Proteomes" id="UP000477680">
    <property type="component" value="Chromosome"/>
</dbReference>
<dbReference type="PRINTS" id="PR01486">
    <property type="entry name" value="PHPHLIPASEA1"/>
</dbReference>
<dbReference type="Pfam" id="PF02253">
    <property type="entry name" value="PLA1"/>
    <property type="match status" value="1"/>
</dbReference>
<dbReference type="PANTHER" id="PTHR40457:SF1">
    <property type="entry name" value="PHOSPHOLIPASE A1"/>
    <property type="match status" value="1"/>
</dbReference>
<evidence type="ECO:0000256" key="14">
    <source>
        <dbReference type="ARBA" id="ARBA00022963"/>
    </source>
</evidence>
<comment type="function">
    <text evidence="20">Hydrolysis of phosphatidylcholine with phospholipase A2 (EC 3.1.1.4) and phospholipase A1 (EC 3.1.1.32) activities.</text>
</comment>
<dbReference type="InterPro" id="IPR036541">
    <property type="entry name" value="PLipase_A1_sf"/>
</dbReference>
<evidence type="ECO:0000256" key="12">
    <source>
        <dbReference type="ARBA" id="ARBA00022801"/>
    </source>
</evidence>
<evidence type="ECO:0000256" key="3">
    <source>
        <dbReference type="ARBA" id="ARBA00010525"/>
    </source>
</evidence>
<evidence type="ECO:0000256" key="17">
    <source>
        <dbReference type="ARBA" id="ARBA00023237"/>
    </source>
</evidence>
<protein>
    <recommendedName>
        <fullName evidence="7 20">Phospholipase A1</fullName>
        <ecNumber evidence="5 20">3.1.1.32</ecNumber>
        <ecNumber evidence="6 20">3.1.1.4</ecNumber>
    </recommendedName>
    <alternativeName>
        <fullName evidence="20">Phosphatidylcholine 1-acylhydrolase</fullName>
    </alternativeName>
</protein>
<keyword evidence="15 20" id="KW-0443">Lipid metabolism</keyword>
<keyword evidence="10 19" id="KW-0479">Metal-binding</keyword>
<evidence type="ECO:0000256" key="10">
    <source>
        <dbReference type="ARBA" id="ARBA00022723"/>
    </source>
</evidence>
<dbReference type="AlphaFoldDB" id="A0A6C0TXV4"/>
<keyword evidence="17 20" id="KW-0998">Cell outer membrane</keyword>
<feature type="binding site" description="in dimeric form" evidence="19">
    <location>
        <position position="16"/>
    </location>
    <ligand>
        <name>Ca(2+)</name>
        <dbReference type="ChEBI" id="CHEBI:29108"/>
        <label>1</label>
    </ligand>
</feature>
<evidence type="ECO:0000313" key="21">
    <source>
        <dbReference type="EMBL" id="QIB64468.1"/>
    </source>
</evidence>
<keyword evidence="22" id="KW-1185">Reference proteome</keyword>
<keyword evidence="8" id="KW-1134">Transmembrane beta strand</keyword>
<dbReference type="EMBL" id="CP048711">
    <property type="protein sequence ID" value="QIB64468.1"/>
    <property type="molecule type" value="Genomic_DNA"/>
</dbReference>
<evidence type="ECO:0000256" key="11">
    <source>
        <dbReference type="ARBA" id="ARBA00022729"/>
    </source>
</evidence>
<keyword evidence="9" id="KW-0812">Transmembrane</keyword>
<reference evidence="21 22" key="1">
    <citation type="submission" date="2020-02" db="EMBL/GenBank/DDBJ databases">
        <title>Genome sequencing for Kineobactrum sp. M2.</title>
        <authorList>
            <person name="Park S.-J."/>
        </authorList>
    </citation>
    <scope>NUCLEOTIDE SEQUENCE [LARGE SCALE GENOMIC DNA]</scope>
    <source>
        <strain evidence="21 22">M2</strain>
    </source>
</reference>
<evidence type="ECO:0000256" key="8">
    <source>
        <dbReference type="ARBA" id="ARBA00022452"/>
    </source>
</evidence>
<feature type="active site" description="Nucleophile" evidence="18">
    <location>
        <position position="54"/>
    </location>
</feature>
<dbReference type="EC" id="3.1.1.32" evidence="5 20"/>
<evidence type="ECO:0000256" key="13">
    <source>
        <dbReference type="ARBA" id="ARBA00022837"/>
    </source>
</evidence>
<evidence type="ECO:0000256" key="7">
    <source>
        <dbReference type="ARBA" id="ARBA00021726"/>
    </source>
</evidence>
<dbReference type="EC" id="3.1.1.4" evidence="6 20"/>
<dbReference type="Gene3D" id="2.40.230.10">
    <property type="entry name" value="Phospholipase A1"/>
    <property type="match status" value="1"/>
</dbReference>
<dbReference type="GO" id="GO:0004623">
    <property type="term" value="F:phospholipase A2 activity"/>
    <property type="evidence" value="ECO:0007669"/>
    <property type="project" value="UniProtKB-EC"/>
</dbReference>
<comment type="catalytic activity">
    <reaction evidence="1 20">
        <text>a 1,2-diacyl-sn-glycero-3-phosphocholine + H2O = a 2-acyl-sn-glycero-3-phosphocholine + a fatty acid + H(+)</text>
        <dbReference type="Rhea" id="RHEA:18689"/>
        <dbReference type="ChEBI" id="CHEBI:15377"/>
        <dbReference type="ChEBI" id="CHEBI:15378"/>
        <dbReference type="ChEBI" id="CHEBI:28868"/>
        <dbReference type="ChEBI" id="CHEBI:57643"/>
        <dbReference type="ChEBI" id="CHEBI:57875"/>
        <dbReference type="EC" id="3.1.1.32"/>
    </reaction>
</comment>
<comment type="cofactor">
    <cofactor evidence="20">
        <name>Ca(2+)</name>
        <dbReference type="ChEBI" id="CHEBI:29108"/>
    </cofactor>
    <text evidence="20">Binds 1 Ca(2+) ion per monomer. In the dimeric form the Ca(2+) is bound by different amino acids with binding of each Ca(2+) shared with ligands coming from each monomer. The Ca(2+) ion may have a role in catalysis.</text>
</comment>
<comment type="catalytic activity">
    <reaction evidence="2 20">
        <text>a 1,2-diacyl-sn-glycero-3-phosphocholine + H2O = a 1-acyl-sn-glycero-3-phosphocholine + a fatty acid + H(+)</text>
        <dbReference type="Rhea" id="RHEA:15801"/>
        <dbReference type="ChEBI" id="CHEBI:15377"/>
        <dbReference type="ChEBI" id="CHEBI:15378"/>
        <dbReference type="ChEBI" id="CHEBI:28868"/>
        <dbReference type="ChEBI" id="CHEBI:57643"/>
        <dbReference type="ChEBI" id="CHEBI:58168"/>
        <dbReference type="EC" id="3.1.1.4"/>
    </reaction>
</comment>
<comment type="subcellular location">
    <subcellularLocation>
        <location evidence="20">Cell outer membrane</location>
        <topology evidence="20">Multi-pass membrane protein</topology>
    </subcellularLocation>
    <text evidence="20">One of the very few enzymes located there.</text>
</comment>
<organism evidence="21 22">
    <name type="scientific">Kineobactrum salinum</name>
    <dbReference type="NCBI Taxonomy" id="2708301"/>
    <lineage>
        <taxon>Bacteria</taxon>
        <taxon>Pseudomonadati</taxon>
        <taxon>Pseudomonadota</taxon>
        <taxon>Gammaproteobacteria</taxon>
        <taxon>Cellvibrionales</taxon>
        <taxon>Halieaceae</taxon>
        <taxon>Kineobactrum</taxon>
    </lineage>
</organism>
<feature type="binding site" description="in dimeric form" evidence="19">
    <location>
        <position position="62"/>
    </location>
    <ligand>
        <name>Ca(2+)</name>
        <dbReference type="ChEBI" id="CHEBI:29108"/>
        <label>1</label>
    </ligand>
</feature>
<comment type="similarity">
    <text evidence="3 20">Belongs to the phospholipase A1 family.</text>
</comment>
<keyword evidence="16" id="KW-0472">Membrane</keyword>
<accession>A0A6C0TXV4</accession>
<keyword evidence="12 20" id="KW-0378">Hydrolase</keyword>
<dbReference type="GO" id="GO:0009279">
    <property type="term" value="C:cell outer membrane"/>
    <property type="evidence" value="ECO:0007669"/>
    <property type="project" value="UniProtKB-SubCell"/>
</dbReference>
<evidence type="ECO:0000256" key="2">
    <source>
        <dbReference type="ARBA" id="ARBA00001604"/>
    </source>
</evidence>
<dbReference type="SUPFAM" id="SSF56931">
    <property type="entry name" value="Outer membrane phospholipase A (OMPLA)"/>
    <property type="match status" value="1"/>
</dbReference>
<feature type="binding site" description="in dimeric form" evidence="19">
    <location>
        <position position="96"/>
    </location>
    <ligand>
        <name>Ca(2+)</name>
        <dbReference type="ChEBI" id="CHEBI:29108"/>
        <label>1</label>
    </ligand>
</feature>
<evidence type="ECO:0000256" key="1">
    <source>
        <dbReference type="ARBA" id="ARBA00000111"/>
    </source>
</evidence>
<gene>
    <name evidence="21" type="ORF">G3T16_02705</name>
</gene>
<feature type="active site" description="Proton acceptor" evidence="18">
    <location>
        <position position="52"/>
    </location>
</feature>
<dbReference type="KEGG" id="kim:G3T16_02705"/>
<evidence type="ECO:0000256" key="9">
    <source>
        <dbReference type="ARBA" id="ARBA00022692"/>
    </source>
</evidence>
<keyword evidence="11" id="KW-0732">Signal</keyword>